<accession>A0A512B5Q8</accession>
<evidence type="ECO:0000313" key="2">
    <source>
        <dbReference type="Proteomes" id="UP000321532"/>
    </source>
</evidence>
<reference evidence="1 2" key="1">
    <citation type="submission" date="2019-07" db="EMBL/GenBank/DDBJ databases">
        <title>Whole genome shotgun sequence of Adhaeribacter aerolatus NBRC 106133.</title>
        <authorList>
            <person name="Hosoyama A."/>
            <person name="Uohara A."/>
            <person name="Ohji S."/>
            <person name="Ichikawa N."/>
        </authorList>
    </citation>
    <scope>NUCLEOTIDE SEQUENCE [LARGE SCALE GENOMIC DNA]</scope>
    <source>
        <strain evidence="1 2">NBRC 106133</strain>
    </source>
</reference>
<protein>
    <submittedName>
        <fullName evidence="1">Uncharacterized protein</fullName>
    </submittedName>
</protein>
<sequence>MLATGIILDVDHLFAVPLYDPDRCSIGFHFLHTYPAIAVYVILLSIPKVRTFAWGFLIHMVLDYIACL</sequence>
<dbReference type="Proteomes" id="UP000321532">
    <property type="component" value="Unassembled WGS sequence"/>
</dbReference>
<name>A0A512B5Q8_9BACT</name>
<evidence type="ECO:0000313" key="1">
    <source>
        <dbReference type="EMBL" id="GEO07298.1"/>
    </source>
</evidence>
<keyword evidence="2" id="KW-1185">Reference proteome</keyword>
<comment type="caution">
    <text evidence="1">The sequence shown here is derived from an EMBL/GenBank/DDBJ whole genome shotgun (WGS) entry which is preliminary data.</text>
</comment>
<dbReference type="InterPro" id="IPR046125">
    <property type="entry name" value="DUF6122"/>
</dbReference>
<dbReference type="Pfam" id="PF19617">
    <property type="entry name" value="DUF6122"/>
    <property type="match status" value="1"/>
</dbReference>
<dbReference type="EMBL" id="BJYS01000057">
    <property type="protein sequence ID" value="GEO07298.1"/>
    <property type="molecule type" value="Genomic_DNA"/>
</dbReference>
<organism evidence="1 2">
    <name type="scientific">Adhaeribacter aerolatus</name>
    <dbReference type="NCBI Taxonomy" id="670289"/>
    <lineage>
        <taxon>Bacteria</taxon>
        <taxon>Pseudomonadati</taxon>
        <taxon>Bacteroidota</taxon>
        <taxon>Cytophagia</taxon>
        <taxon>Cytophagales</taxon>
        <taxon>Hymenobacteraceae</taxon>
        <taxon>Adhaeribacter</taxon>
    </lineage>
</organism>
<proteinExistence type="predicted"/>
<gene>
    <name evidence="1" type="ORF">AAE02nite_49620</name>
</gene>
<dbReference type="AlphaFoldDB" id="A0A512B5Q8"/>